<sequence length="378" mass="40141">MRVLFVSTPGIGHVFPMVPLAWALRAAGHDVLVVTAGPALAVERAGLAVVDGATGFAAARARVLRERPELVERLRSLRGAKLWDLRQAIDYLAVLSDLLVDGALDVAVAWRPDLVVQSQVDGAGTVVAGKLGIPLVTHGFGFARTDGLAELYRDRMAEAFERHAVAEIPQRGAAIDVVPPSMLDSAVSGWSMRYVPYNGGGVLPEWSRRPAIDRPRVVVTLGTLEPERGGLDMVRRIIDAAARLDVELVLALGDVDTSALGTLAPHVRVAGWIPLNTLLRSCAAIVHHGGAGTTLTALDAGVPQLVLPSGADRYINAAAVRDRGVGIYSETGDVDGSQLHRLIHDTALREAVAEVRTEMRAMPSPASLLPRLTALTET</sequence>
<evidence type="ECO:0000256" key="2">
    <source>
        <dbReference type="ARBA" id="ARBA00022676"/>
    </source>
</evidence>
<dbReference type="Gene3D" id="3.40.50.2000">
    <property type="entry name" value="Glycogen Phosphorylase B"/>
    <property type="match status" value="2"/>
</dbReference>
<dbReference type="InterPro" id="IPR002213">
    <property type="entry name" value="UDP_glucos_trans"/>
</dbReference>
<evidence type="ECO:0000259" key="4">
    <source>
        <dbReference type="Pfam" id="PF06722"/>
    </source>
</evidence>
<evidence type="ECO:0000256" key="1">
    <source>
        <dbReference type="ARBA" id="ARBA00006962"/>
    </source>
</evidence>
<name>A0ABQ5QYV6_9ACTN</name>
<dbReference type="PANTHER" id="PTHR48050">
    <property type="entry name" value="STEROL 3-BETA-GLUCOSYLTRANSFERASE"/>
    <property type="match status" value="1"/>
</dbReference>
<dbReference type="Pfam" id="PF06722">
    <property type="entry name" value="EryCIII-like_C"/>
    <property type="match status" value="1"/>
</dbReference>
<dbReference type="EMBL" id="BSDI01000025">
    <property type="protein sequence ID" value="GLH99609.1"/>
    <property type="molecule type" value="Genomic_DNA"/>
</dbReference>
<dbReference type="Pfam" id="PF21036">
    <property type="entry name" value="EryCIII-like_N"/>
    <property type="match status" value="1"/>
</dbReference>
<dbReference type="CDD" id="cd03784">
    <property type="entry name" value="GT1_Gtf-like"/>
    <property type="match status" value="1"/>
</dbReference>
<dbReference type="GO" id="GO:0016740">
    <property type="term" value="F:transferase activity"/>
    <property type="evidence" value="ECO:0007669"/>
    <property type="project" value="UniProtKB-KW"/>
</dbReference>
<accession>A0ABQ5QYV6</accession>
<keyword evidence="2" id="KW-0328">Glycosyltransferase</keyword>
<evidence type="ECO:0000259" key="5">
    <source>
        <dbReference type="Pfam" id="PF21036"/>
    </source>
</evidence>
<organism evidence="6 7">
    <name type="scientific">Phytohabitans aurantiacus</name>
    <dbReference type="NCBI Taxonomy" id="3016789"/>
    <lineage>
        <taxon>Bacteria</taxon>
        <taxon>Bacillati</taxon>
        <taxon>Actinomycetota</taxon>
        <taxon>Actinomycetes</taxon>
        <taxon>Micromonosporales</taxon>
        <taxon>Micromonosporaceae</taxon>
    </lineage>
</organism>
<dbReference type="InterPro" id="IPR050426">
    <property type="entry name" value="Glycosyltransferase_28"/>
</dbReference>
<dbReference type="Proteomes" id="UP001144280">
    <property type="component" value="Unassembled WGS sequence"/>
</dbReference>
<keyword evidence="3 6" id="KW-0808">Transferase</keyword>
<keyword evidence="7" id="KW-1185">Reference proteome</keyword>
<evidence type="ECO:0000313" key="6">
    <source>
        <dbReference type="EMBL" id="GLH99609.1"/>
    </source>
</evidence>
<comment type="similarity">
    <text evidence="1">Belongs to the glycosyltransferase 28 family.</text>
</comment>
<dbReference type="InterPro" id="IPR048284">
    <property type="entry name" value="EryCIII-like_N"/>
</dbReference>
<dbReference type="SUPFAM" id="SSF53756">
    <property type="entry name" value="UDP-Glycosyltransferase/glycogen phosphorylase"/>
    <property type="match status" value="1"/>
</dbReference>
<reference evidence="6" key="1">
    <citation type="submission" date="2022-12" db="EMBL/GenBank/DDBJ databases">
        <title>New Phytohabitans aurantiacus sp. RD004123 nov., an actinomycete isolated from soil.</title>
        <authorList>
            <person name="Triningsih D.W."/>
            <person name="Harunari E."/>
            <person name="Igarashi Y."/>
        </authorList>
    </citation>
    <scope>NUCLEOTIDE SEQUENCE</scope>
    <source>
        <strain evidence="6">RD004123</strain>
    </source>
</reference>
<evidence type="ECO:0000313" key="7">
    <source>
        <dbReference type="Proteomes" id="UP001144280"/>
    </source>
</evidence>
<dbReference type="RefSeq" id="WP_281899395.1">
    <property type="nucleotide sequence ID" value="NZ_BSDI01000025.1"/>
</dbReference>
<protein>
    <submittedName>
        <fullName evidence="6">Glycosyl transferase</fullName>
    </submittedName>
</protein>
<feature type="domain" description="Erythromycin biosynthesis protein CIII-like N-terminal" evidence="5">
    <location>
        <begin position="22"/>
        <end position="222"/>
    </location>
</feature>
<proteinExistence type="inferred from homology"/>
<feature type="domain" description="Erythromycin biosynthesis protein CIII-like C-terminal" evidence="4">
    <location>
        <begin position="236"/>
        <end position="375"/>
    </location>
</feature>
<gene>
    <name evidence="6" type="ORF">Pa4123_48850</name>
</gene>
<comment type="caution">
    <text evidence="6">The sequence shown here is derived from an EMBL/GenBank/DDBJ whole genome shotgun (WGS) entry which is preliminary data.</text>
</comment>
<evidence type="ECO:0000256" key="3">
    <source>
        <dbReference type="ARBA" id="ARBA00022679"/>
    </source>
</evidence>
<dbReference type="PANTHER" id="PTHR48050:SF13">
    <property type="entry name" value="STEROL 3-BETA-GLUCOSYLTRANSFERASE UGT80A2"/>
    <property type="match status" value="1"/>
</dbReference>
<dbReference type="InterPro" id="IPR010610">
    <property type="entry name" value="EryCIII-like_C"/>
</dbReference>